<name>A0AAJ1VGL7_9FLAO</name>
<comment type="caution">
    <text evidence="1">The sequence shown here is derived from an EMBL/GenBank/DDBJ whole genome shotgun (WGS) entry which is preliminary data.</text>
</comment>
<evidence type="ECO:0000313" key="2">
    <source>
        <dbReference type="Proteomes" id="UP001228636"/>
    </source>
</evidence>
<gene>
    <name evidence="1" type="ORF">QWY81_03275</name>
</gene>
<sequence length="170" mass="19557">MKNHKSIIPYFIILLLLVSNCKDNSKKKVEESNVEVKPKVTTPTIPTTPNNNEVSIVKEDNVFVIDQTFSKEDAQKNIIGKPVEVDLSTTSGAMLSAYSKYNDDYTVFYKTLENNAWSDWVELKENEHVENPNRKVFSPQNLKTSVQKVQFKSSKITKSEVIFRIYTFEK</sequence>
<dbReference type="RefSeq" id="WP_261971969.1">
    <property type="nucleotide sequence ID" value="NZ_CP103460.1"/>
</dbReference>
<dbReference type="AlphaFoldDB" id="A0AAJ1VGL7"/>
<organism evidence="1 2">
    <name type="scientific">Polaribacter sejongensis</name>
    <dbReference type="NCBI Taxonomy" id="985043"/>
    <lineage>
        <taxon>Bacteria</taxon>
        <taxon>Pseudomonadati</taxon>
        <taxon>Bacteroidota</taxon>
        <taxon>Flavobacteriia</taxon>
        <taxon>Flavobacteriales</taxon>
        <taxon>Flavobacteriaceae</taxon>
    </lineage>
</organism>
<dbReference type="Proteomes" id="UP001228636">
    <property type="component" value="Unassembled WGS sequence"/>
</dbReference>
<proteinExistence type="predicted"/>
<evidence type="ECO:0000313" key="1">
    <source>
        <dbReference type="EMBL" id="MDN3618477.1"/>
    </source>
</evidence>
<reference evidence="1 2" key="1">
    <citation type="journal article" date="2014" name="Int. J. Syst. Evol. Microbiol.">
        <title>Complete genome sequence of Corynebacterium casei LMG S-19264T (=DSM 44701T), isolated from a smear-ripened cheese.</title>
        <authorList>
            <consortium name="US DOE Joint Genome Institute (JGI-PGF)"/>
            <person name="Walter F."/>
            <person name="Albersmeier A."/>
            <person name="Kalinowski J."/>
            <person name="Ruckert C."/>
        </authorList>
    </citation>
    <scope>NUCLEOTIDE SEQUENCE [LARGE SCALE GENOMIC DNA]</scope>
    <source>
        <strain evidence="1 2">CECT 8670</strain>
    </source>
</reference>
<dbReference type="EMBL" id="JAUFQH010000003">
    <property type="protein sequence ID" value="MDN3618477.1"/>
    <property type="molecule type" value="Genomic_DNA"/>
</dbReference>
<accession>A0AAJ1VGL7</accession>
<protein>
    <submittedName>
        <fullName evidence="1">Uncharacterized protein</fullName>
    </submittedName>
</protein>